<dbReference type="InterPro" id="IPR046936">
    <property type="entry name" value="BIM1-like"/>
</dbReference>
<accession>A0AAJ0M549</accession>
<keyword evidence="12" id="KW-1185">Reference proteome</keyword>
<evidence type="ECO:0000259" key="10">
    <source>
        <dbReference type="Pfam" id="PF20238"/>
    </source>
</evidence>
<dbReference type="InterPro" id="IPR046530">
    <property type="entry name" value="BIM1-like_dom"/>
</dbReference>
<feature type="domain" description="Copper acquisition factor BIM1-like" evidence="10">
    <location>
        <begin position="16"/>
        <end position="164"/>
    </location>
</feature>
<evidence type="ECO:0000256" key="4">
    <source>
        <dbReference type="ARBA" id="ARBA00022729"/>
    </source>
</evidence>
<comment type="caution">
    <text evidence="11">The sequence shown here is derived from an EMBL/GenBank/DDBJ whole genome shotgun (WGS) entry which is preliminary data.</text>
</comment>
<sequence>MVLTTFLVLVAASFVQAHFSIEYPTWRADTLKNASYDQWLNPCGGVPGNLTTPSQRTPWPLTGGSLKLGLHHPWTYVFVNLGLGPDVSNFNYTLTNPFWNSTGNGTLCVSRLALPTDLPISDGSLASLQVVTVGDDGNALYNCADIVFRANATTLSSNDCVTSEGVSFAPVAVAGQGQTGENDTGSGSGGDSQGNAGSANGVSVSALTSVVALAMVLVIGMSL</sequence>
<dbReference type="GeneID" id="87882956"/>
<dbReference type="AlphaFoldDB" id="A0AAJ0M549"/>
<evidence type="ECO:0000256" key="3">
    <source>
        <dbReference type="ARBA" id="ARBA00022622"/>
    </source>
</evidence>
<dbReference type="EMBL" id="JAUDZG010000001">
    <property type="protein sequence ID" value="KAK3309436.1"/>
    <property type="molecule type" value="Genomic_DNA"/>
</dbReference>
<dbReference type="PANTHER" id="PTHR34992:SF2">
    <property type="entry name" value="COPPER ACQUISITION FACTOR BIM1-LIKE DOMAIN-CONTAINING PROTEIN"/>
    <property type="match status" value="1"/>
</dbReference>
<evidence type="ECO:0000313" key="11">
    <source>
        <dbReference type="EMBL" id="KAK3309436.1"/>
    </source>
</evidence>
<dbReference type="CDD" id="cd21176">
    <property type="entry name" value="LPMO_auxiliary-like"/>
    <property type="match status" value="1"/>
</dbReference>
<keyword evidence="2" id="KW-1003">Cell membrane</keyword>
<dbReference type="PANTHER" id="PTHR34992">
    <property type="entry name" value="HYPHAL ANASTAMOSIS-7 PROTEIN"/>
    <property type="match status" value="1"/>
</dbReference>
<evidence type="ECO:0000256" key="7">
    <source>
        <dbReference type="ARBA" id="ARBA00023288"/>
    </source>
</evidence>
<evidence type="ECO:0000256" key="9">
    <source>
        <dbReference type="SAM" id="SignalP"/>
    </source>
</evidence>
<name>A0AAJ0M549_9PEZI</name>
<evidence type="ECO:0000256" key="6">
    <source>
        <dbReference type="ARBA" id="ARBA00023180"/>
    </source>
</evidence>
<gene>
    <name evidence="11" type="ORF">B0T15DRAFT_3318</name>
</gene>
<keyword evidence="7" id="KW-0449">Lipoprotein</keyword>
<dbReference type="GO" id="GO:0098552">
    <property type="term" value="C:side of membrane"/>
    <property type="evidence" value="ECO:0007669"/>
    <property type="project" value="UniProtKB-KW"/>
</dbReference>
<feature type="signal peptide" evidence="9">
    <location>
        <begin position="1"/>
        <end position="17"/>
    </location>
</feature>
<evidence type="ECO:0000256" key="8">
    <source>
        <dbReference type="SAM" id="MobiDB-lite"/>
    </source>
</evidence>
<keyword evidence="3" id="KW-0336">GPI-anchor</keyword>
<evidence type="ECO:0000256" key="5">
    <source>
        <dbReference type="ARBA" id="ARBA00023136"/>
    </source>
</evidence>
<keyword evidence="5" id="KW-0472">Membrane</keyword>
<dbReference type="Proteomes" id="UP001273166">
    <property type="component" value="Unassembled WGS sequence"/>
</dbReference>
<keyword evidence="6" id="KW-0325">Glycoprotein</keyword>
<reference evidence="11" key="1">
    <citation type="journal article" date="2023" name="Mol. Phylogenet. Evol.">
        <title>Genome-scale phylogeny and comparative genomics of the fungal order Sordariales.</title>
        <authorList>
            <person name="Hensen N."/>
            <person name="Bonometti L."/>
            <person name="Westerberg I."/>
            <person name="Brannstrom I.O."/>
            <person name="Guillou S."/>
            <person name="Cros-Aarteil S."/>
            <person name="Calhoun S."/>
            <person name="Haridas S."/>
            <person name="Kuo A."/>
            <person name="Mondo S."/>
            <person name="Pangilinan J."/>
            <person name="Riley R."/>
            <person name="LaButti K."/>
            <person name="Andreopoulos B."/>
            <person name="Lipzen A."/>
            <person name="Chen C."/>
            <person name="Yan M."/>
            <person name="Daum C."/>
            <person name="Ng V."/>
            <person name="Clum A."/>
            <person name="Steindorff A."/>
            <person name="Ohm R.A."/>
            <person name="Martin F."/>
            <person name="Silar P."/>
            <person name="Natvig D.O."/>
            <person name="Lalanne C."/>
            <person name="Gautier V."/>
            <person name="Ament-Velasquez S.L."/>
            <person name="Kruys A."/>
            <person name="Hutchinson M.I."/>
            <person name="Powell A.J."/>
            <person name="Barry K."/>
            <person name="Miller A.N."/>
            <person name="Grigoriev I.V."/>
            <person name="Debuchy R."/>
            <person name="Gladieux P."/>
            <person name="Hiltunen Thoren M."/>
            <person name="Johannesson H."/>
        </authorList>
    </citation>
    <scope>NUCLEOTIDE SEQUENCE</scope>
    <source>
        <strain evidence="11">CBS 333.67</strain>
    </source>
</reference>
<evidence type="ECO:0000256" key="1">
    <source>
        <dbReference type="ARBA" id="ARBA00004609"/>
    </source>
</evidence>
<evidence type="ECO:0000256" key="2">
    <source>
        <dbReference type="ARBA" id="ARBA00022475"/>
    </source>
</evidence>
<evidence type="ECO:0000313" key="12">
    <source>
        <dbReference type="Proteomes" id="UP001273166"/>
    </source>
</evidence>
<protein>
    <recommendedName>
        <fullName evidence="10">Copper acquisition factor BIM1-like domain-containing protein</fullName>
    </recommendedName>
</protein>
<dbReference type="RefSeq" id="XP_062725216.1">
    <property type="nucleotide sequence ID" value="XM_062864127.1"/>
</dbReference>
<proteinExistence type="predicted"/>
<dbReference type="Pfam" id="PF20238">
    <property type="entry name" value="BIM1-like_dom"/>
    <property type="match status" value="1"/>
</dbReference>
<organism evidence="11 12">
    <name type="scientific">Chaetomium strumarium</name>
    <dbReference type="NCBI Taxonomy" id="1170767"/>
    <lineage>
        <taxon>Eukaryota</taxon>
        <taxon>Fungi</taxon>
        <taxon>Dikarya</taxon>
        <taxon>Ascomycota</taxon>
        <taxon>Pezizomycotina</taxon>
        <taxon>Sordariomycetes</taxon>
        <taxon>Sordariomycetidae</taxon>
        <taxon>Sordariales</taxon>
        <taxon>Chaetomiaceae</taxon>
        <taxon>Chaetomium</taxon>
    </lineage>
</organism>
<reference evidence="11" key="2">
    <citation type="submission" date="2023-06" db="EMBL/GenBank/DDBJ databases">
        <authorList>
            <consortium name="Lawrence Berkeley National Laboratory"/>
            <person name="Mondo S.J."/>
            <person name="Hensen N."/>
            <person name="Bonometti L."/>
            <person name="Westerberg I."/>
            <person name="Brannstrom I.O."/>
            <person name="Guillou S."/>
            <person name="Cros-Aarteil S."/>
            <person name="Calhoun S."/>
            <person name="Haridas S."/>
            <person name="Kuo A."/>
            <person name="Pangilinan J."/>
            <person name="Riley R."/>
            <person name="Labutti K."/>
            <person name="Andreopoulos B."/>
            <person name="Lipzen A."/>
            <person name="Chen C."/>
            <person name="Yanf M."/>
            <person name="Daum C."/>
            <person name="Ng V."/>
            <person name="Clum A."/>
            <person name="Steindorff A."/>
            <person name="Ohm R."/>
            <person name="Martin F."/>
            <person name="Silar P."/>
            <person name="Natvig D."/>
            <person name="Lalanne C."/>
            <person name="Gautier V."/>
            <person name="Ament-Velasquez S.L."/>
            <person name="Kruys A."/>
            <person name="Hutchinson M.I."/>
            <person name="Powell A.J."/>
            <person name="Barry K."/>
            <person name="Miller A.N."/>
            <person name="Grigoriev I.V."/>
            <person name="Debuchy R."/>
            <person name="Gladieux P."/>
            <person name="Thoren M.H."/>
            <person name="Johannesson H."/>
        </authorList>
    </citation>
    <scope>NUCLEOTIDE SEQUENCE</scope>
    <source>
        <strain evidence="11">CBS 333.67</strain>
    </source>
</reference>
<dbReference type="GO" id="GO:0005886">
    <property type="term" value="C:plasma membrane"/>
    <property type="evidence" value="ECO:0007669"/>
    <property type="project" value="UniProtKB-SubCell"/>
</dbReference>
<comment type="subcellular location">
    <subcellularLocation>
        <location evidence="1">Cell membrane</location>
        <topology evidence="1">Lipid-anchor</topology>
        <topology evidence="1">GPI-anchor</topology>
    </subcellularLocation>
</comment>
<feature type="region of interest" description="Disordered" evidence="8">
    <location>
        <begin position="177"/>
        <end position="196"/>
    </location>
</feature>
<feature type="chain" id="PRO_5042589275" description="Copper acquisition factor BIM1-like domain-containing protein" evidence="9">
    <location>
        <begin position="18"/>
        <end position="223"/>
    </location>
</feature>
<keyword evidence="4 9" id="KW-0732">Signal</keyword>